<sequence>MANGITQVNQRIACNEFTALCPCTVLPAATGSTAIQYIELIIRTRLELFVKVGDWSCFQELEDLNDDFNVSILGEENRTDLDNRLV</sequence>
<dbReference type="AlphaFoldDB" id="A0A401PJB7"/>
<evidence type="ECO:0000313" key="2">
    <source>
        <dbReference type="Proteomes" id="UP000288216"/>
    </source>
</evidence>
<keyword evidence="2" id="KW-1185">Reference proteome</keyword>
<name>A0A401PJB7_SCYTO</name>
<organism evidence="1 2">
    <name type="scientific">Scyliorhinus torazame</name>
    <name type="common">Cloudy catshark</name>
    <name type="synonym">Catulus torazame</name>
    <dbReference type="NCBI Taxonomy" id="75743"/>
    <lineage>
        <taxon>Eukaryota</taxon>
        <taxon>Metazoa</taxon>
        <taxon>Chordata</taxon>
        <taxon>Craniata</taxon>
        <taxon>Vertebrata</taxon>
        <taxon>Chondrichthyes</taxon>
        <taxon>Elasmobranchii</taxon>
        <taxon>Galeomorphii</taxon>
        <taxon>Galeoidea</taxon>
        <taxon>Carcharhiniformes</taxon>
        <taxon>Scyliorhinidae</taxon>
        <taxon>Scyliorhinus</taxon>
    </lineage>
</organism>
<gene>
    <name evidence="1" type="ORF">scyTo_0006679</name>
</gene>
<comment type="caution">
    <text evidence="1">The sequence shown here is derived from an EMBL/GenBank/DDBJ whole genome shotgun (WGS) entry which is preliminary data.</text>
</comment>
<protein>
    <submittedName>
        <fullName evidence="1">Uncharacterized protein</fullName>
    </submittedName>
</protein>
<evidence type="ECO:0000313" key="1">
    <source>
        <dbReference type="EMBL" id="GCB73224.1"/>
    </source>
</evidence>
<reference evidence="1 2" key="1">
    <citation type="journal article" date="2018" name="Nat. Ecol. Evol.">
        <title>Shark genomes provide insights into elasmobranch evolution and the origin of vertebrates.</title>
        <authorList>
            <person name="Hara Y"/>
            <person name="Yamaguchi K"/>
            <person name="Onimaru K"/>
            <person name="Kadota M"/>
            <person name="Koyanagi M"/>
            <person name="Keeley SD"/>
            <person name="Tatsumi K"/>
            <person name="Tanaka K"/>
            <person name="Motone F"/>
            <person name="Kageyama Y"/>
            <person name="Nozu R"/>
            <person name="Adachi N"/>
            <person name="Nishimura O"/>
            <person name="Nakagawa R"/>
            <person name="Tanegashima C"/>
            <person name="Kiyatake I"/>
            <person name="Matsumoto R"/>
            <person name="Murakumo K"/>
            <person name="Nishida K"/>
            <person name="Terakita A"/>
            <person name="Kuratani S"/>
            <person name="Sato K"/>
            <person name="Hyodo S Kuraku.S."/>
        </authorList>
    </citation>
    <scope>NUCLEOTIDE SEQUENCE [LARGE SCALE GENOMIC DNA]</scope>
</reference>
<proteinExistence type="predicted"/>
<dbReference type="EMBL" id="BFAA01002295">
    <property type="protein sequence ID" value="GCB73224.1"/>
    <property type="molecule type" value="Genomic_DNA"/>
</dbReference>
<dbReference type="Proteomes" id="UP000288216">
    <property type="component" value="Unassembled WGS sequence"/>
</dbReference>
<accession>A0A401PJB7</accession>